<accession>A0A1G8KN86</accession>
<keyword evidence="9" id="KW-1185">Reference proteome</keyword>
<keyword evidence="6" id="KW-0732">Signal</keyword>
<dbReference type="InterPro" id="IPR051459">
    <property type="entry name" value="Cytochrome_c-type_DH"/>
</dbReference>
<feature type="signal peptide" evidence="6">
    <location>
        <begin position="1"/>
        <end position="32"/>
    </location>
</feature>
<feature type="region of interest" description="Disordered" evidence="5">
    <location>
        <begin position="69"/>
        <end position="98"/>
    </location>
</feature>
<dbReference type="InterPro" id="IPR036909">
    <property type="entry name" value="Cyt_c-like_dom_sf"/>
</dbReference>
<dbReference type="Proteomes" id="UP000199382">
    <property type="component" value="Unassembled WGS sequence"/>
</dbReference>
<dbReference type="OrthoDB" id="9811281at2"/>
<keyword evidence="2 4" id="KW-0479">Metal-binding</keyword>
<evidence type="ECO:0000259" key="7">
    <source>
        <dbReference type="PROSITE" id="PS51007"/>
    </source>
</evidence>
<dbReference type="GO" id="GO:0046872">
    <property type="term" value="F:metal ion binding"/>
    <property type="evidence" value="ECO:0007669"/>
    <property type="project" value="UniProtKB-KW"/>
</dbReference>
<proteinExistence type="predicted"/>
<dbReference type="EMBL" id="FNEK01000003">
    <property type="protein sequence ID" value="SDI44812.1"/>
    <property type="molecule type" value="Genomic_DNA"/>
</dbReference>
<feature type="compositionally biased region" description="Basic and acidic residues" evidence="5">
    <location>
        <begin position="69"/>
        <end position="83"/>
    </location>
</feature>
<evidence type="ECO:0000256" key="2">
    <source>
        <dbReference type="ARBA" id="ARBA00022723"/>
    </source>
</evidence>
<dbReference type="GO" id="GO:0020037">
    <property type="term" value="F:heme binding"/>
    <property type="evidence" value="ECO:0007669"/>
    <property type="project" value="InterPro"/>
</dbReference>
<evidence type="ECO:0000256" key="3">
    <source>
        <dbReference type="ARBA" id="ARBA00023004"/>
    </source>
</evidence>
<sequence length="168" mass="17425">MSKTHPAKGSEERKAACLLAAATLAVASASGAAAGSPAEVTFLGAPSSAETIAAGEVLYAEHCAACHGENREGQPDWRRRLDTGRMPAPPQDGSGHSFTHSDAHLFAMTKSGIEAVVPGYESDMPAFGDILEDGEIIAILSFVKANWPEAKRIFQAGLPGMDTGMSGQ</sequence>
<evidence type="ECO:0000256" key="5">
    <source>
        <dbReference type="SAM" id="MobiDB-lite"/>
    </source>
</evidence>
<dbReference type="SUPFAM" id="SSF46626">
    <property type="entry name" value="Cytochrome c"/>
    <property type="match status" value="1"/>
</dbReference>
<evidence type="ECO:0000313" key="8">
    <source>
        <dbReference type="EMBL" id="SDI44812.1"/>
    </source>
</evidence>
<evidence type="ECO:0000313" key="9">
    <source>
        <dbReference type="Proteomes" id="UP000199382"/>
    </source>
</evidence>
<dbReference type="PANTHER" id="PTHR35008:SF4">
    <property type="entry name" value="BLL4482 PROTEIN"/>
    <property type="match status" value="1"/>
</dbReference>
<dbReference type="PROSITE" id="PS51007">
    <property type="entry name" value="CYTC"/>
    <property type="match status" value="1"/>
</dbReference>
<gene>
    <name evidence="8" type="ORF">SAMN04488026_100338</name>
</gene>
<feature type="chain" id="PRO_5011501011" evidence="6">
    <location>
        <begin position="33"/>
        <end position="168"/>
    </location>
</feature>
<protein>
    <submittedName>
        <fullName evidence="8">Cytochrome C oxidase, cbb3-type, subunit III</fullName>
    </submittedName>
</protein>
<dbReference type="InterPro" id="IPR009056">
    <property type="entry name" value="Cyt_c-like_dom"/>
</dbReference>
<dbReference type="AlphaFoldDB" id="A0A1G8KN86"/>
<dbReference type="GO" id="GO:0009055">
    <property type="term" value="F:electron transfer activity"/>
    <property type="evidence" value="ECO:0007669"/>
    <property type="project" value="InterPro"/>
</dbReference>
<organism evidence="8 9">
    <name type="scientific">Aliiruegeria lutimaris</name>
    <dbReference type="NCBI Taxonomy" id="571298"/>
    <lineage>
        <taxon>Bacteria</taxon>
        <taxon>Pseudomonadati</taxon>
        <taxon>Pseudomonadota</taxon>
        <taxon>Alphaproteobacteria</taxon>
        <taxon>Rhodobacterales</taxon>
        <taxon>Roseobacteraceae</taxon>
        <taxon>Aliiruegeria</taxon>
    </lineage>
</organism>
<dbReference type="Gene3D" id="1.10.760.10">
    <property type="entry name" value="Cytochrome c-like domain"/>
    <property type="match status" value="1"/>
</dbReference>
<keyword evidence="3 4" id="KW-0408">Iron</keyword>
<dbReference type="PANTHER" id="PTHR35008">
    <property type="entry name" value="BLL4482 PROTEIN-RELATED"/>
    <property type="match status" value="1"/>
</dbReference>
<evidence type="ECO:0000256" key="4">
    <source>
        <dbReference type="PROSITE-ProRule" id="PRU00433"/>
    </source>
</evidence>
<name>A0A1G8KN86_9RHOB</name>
<dbReference type="RefSeq" id="WP_093148681.1">
    <property type="nucleotide sequence ID" value="NZ_FNEK01000003.1"/>
</dbReference>
<keyword evidence="1 4" id="KW-0349">Heme</keyword>
<evidence type="ECO:0000256" key="6">
    <source>
        <dbReference type="SAM" id="SignalP"/>
    </source>
</evidence>
<feature type="domain" description="Cytochrome c" evidence="7">
    <location>
        <begin position="50"/>
        <end position="147"/>
    </location>
</feature>
<dbReference type="STRING" id="571298.SAMN04488026_100338"/>
<evidence type="ECO:0000256" key="1">
    <source>
        <dbReference type="ARBA" id="ARBA00022617"/>
    </source>
</evidence>
<reference evidence="8 9" key="1">
    <citation type="submission" date="2016-10" db="EMBL/GenBank/DDBJ databases">
        <authorList>
            <person name="de Groot N.N."/>
        </authorList>
    </citation>
    <scope>NUCLEOTIDE SEQUENCE [LARGE SCALE GENOMIC DNA]</scope>
    <source>
        <strain evidence="8 9">DSM 25294</strain>
    </source>
</reference>
<dbReference type="Pfam" id="PF13442">
    <property type="entry name" value="Cytochrome_CBB3"/>
    <property type="match status" value="1"/>
</dbReference>